<feature type="transmembrane region" description="Helical" evidence="11">
    <location>
        <begin position="7"/>
        <end position="27"/>
    </location>
</feature>
<dbReference type="GO" id="GO:0042279">
    <property type="term" value="F:nitrite reductase (cytochrome, ammonia-forming) activity"/>
    <property type="evidence" value="ECO:0007669"/>
    <property type="project" value="UniProtKB-EC"/>
</dbReference>
<dbReference type="PANTHER" id="PTHR30633:SF0">
    <property type="entry name" value="CYTOCHROME C-552"/>
    <property type="match status" value="1"/>
</dbReference>
<comment type="catalytic activity">
    <reaction evidence="10">
        <text>6 Fe(III)-[cytochrome c] + NH4(+) + 2 H2O = 6 Fe(II)-[cytochrome c] + nitrite + 8 H(+)</text>
        <dbReference type="Rhea" id="RHEA:13089"/>
        <dbReference type="Rhea" id="RHEA-COMP:10350"/>
        <dbReference type="Rhea" id="RHEA-COMP:14399"/>
        <dbReference type="ChEBI" id="CHEBI:15377"/>
        <dbReference type="ChEBI" id="CHEBI:15378"/>
        <dbReference type="ChEBI" id="CHEBI:16301"/>
        <dbReference type="ChEBI" id="CHEBI:28938"/>
        <dbReference type="ChEBI" id="CHEBI:29033"/>
        <dbReference type="ChEBI" id="CHEBI:29034"/>
        <dbReference type="EC" id="1.7.2.2"/>
    </reaction>
</comment>
<keyword evidence="6" id="KW-0732">Signal</keyword>
<evidence type="ECO:0000256" key="2">
    <source>
        <dbReference type="ARBA" id="ARBA00009288"/>
    </source>
</evidence>
<keyword evidence="11" id="KW-1133">Transmembrane helix</keyword>
<reference evidence="13" key="1">
    <citation type="submission" date="2016-12" db="EMBL/GenBank/DDBJ databases">
        <title>Draft Genome Sequences od Carboxydothermus pertinax and islandicus, Hydrogenogenic Carboxydotrophic Bacteria.</title>
        <authorList>
            <person name="Fukuyama Y."/>
            <person name="Ohmae K."/>
            <person name="Yoneda Y."/>
            <person name="Yoshida T."/>
            <person name="Sako Y."/>
        </authorList>
    </citation>
    <scope>NUCLEOTIDE SEQUENCE [LARGE SCALE GENOMIC DNA]</scope>
    <source>
        <strain evidence="13">Ug1</strain>
    </source>
</reference>
<evidence type="ECO:0000256" key="6">
    <source>
        <dbReference type="ARBA" id="ARBA00022729"/>
    </source>
</evidence>
<keyword evidence="11" id="KW-0812">Transmembrane</keyword>
<keyword evidence="8" id="KW-0560">Oxidoreductase</keyword>
<evidence type="ECO:0000256" key="10">
    <source>
        <dbReference type="ARBA" id="ARBA00049131"/>
    </source>
</evidence>
<dbReference type="GO" id="GO:0046872">
    <property type="term" value="F:metal ion binding"/>
    <property type="evidence" value="ECO:0007669"/>
    <property type="project" value="UniProtKB-KW"/>
</dbReference>
<keyword evidence="5" id="KW-0479">Metal-binding</keyword>
<dbReference type="STRING" id="870242.cpu_24870"/>
<organism evidence="12 13">
    <name type="scientific">Carboxydothermus pertinax</name>
    <dbReference type="NCBI Taxonomy" id="870242"/>
    <lineage>
        <taxon>Bacteria</taxon>
        <taxon>Bacillati</taxon>
        <taxon>Bacillota</taxon>
        <taxon>Clostridia</taxon>
        <taxon>Thermoanaerobacterales</taxon>
        <taxon>Thermoanaerobacteraceae</taxon>
        <taxon>Carboxydothermus</taxon>
    </lineage>
</organism>
<dbReference type="GO" id="GO:0020037">
    <property type="term" value="F:heme binding"/>
    <property type="evidence" value="ECO:0007669"/>
    <property type="project" value="TreeGrafter"/>
</dbReference>
<evidence type="ECO:0000256" key="5">
    <source>
        <dbReference type="ARBA" id="ARBA00022723"/>
    </source>
</evidence>
<evidence type="ECO:0000256" key="11">
    <source>
        <dbReference type="SAM" id="Phobius"/>
    </source>
</evidence>
<dbReference type="InterPro" id="IPR003321">
    <property type="entry name" value="Cyt_c552"/>
</dbReference>
<dbReference type="PIRSF" id="PIRSF000243">
    <property type="entry name" value="Cyt_c552"/>
    <property type="match status" value="1"/>
</dbReference>
<dbReference type="RefSeq" id="WP_077177358.1">
    <property type="nucleotide sequence ID" value="NZ_BDJK01000066.1"/>
</dbReference>
<evidence type="ECO:0000256" key="4">
    <source>
        <dbReference type="ARBA" id="ARBA00022617"/>
    </source>
</evidence>
<evidence type="ECO:0000256" key="7">
    <source>
        <dbReference type="ARBA" id="ARBA00022837"/>
    </source>
</evidence>
<dbReference type="GO" id="GO:0019645">
    <property type="term" value="P:anaerobic electron transport chain"/>
    <property type="evidence" value="ECO:0007669"/>
    <property type="project" value="TreeGrafter"/>
</dbReference>
<proteinExistence type="inferred from homology"/>
<dbReference type="EC" id="1.7.2.2" evidence="3"/>
<dbReference type="Proteomes" id="UP000187485">
    <property type="component" value="Unassembled WGS sequence"/>
</dbReference>
<dbReference type="Pfam" id="PF02335">
    <property type="entry name" value="Cytochrom_C552"/>
    <property type="match status" value="1"/>
</dbReference>
<dbReference type="GO" id="GO:0030288">
    <property type="term" value="C:outer membrane-bounded periplasmic space"/>
    <property type="evidence" value="ECO:0007669"/>
    <property type="project" value="TreeGrafter"/>
</dbReference>
<keyword evidence="11" id="KW-0472">Membrane</keyword>
<protein>
    <recommendedName>
        <fullName evidence="3">nitrite reductase (cytochrome; ammonia-forming)</fullName>
        <ecNumber evidence="3">1.7.2.2</ecNumber>
    </recommendedName>
</protein>
<dbReference type="Gene3D" id="1.20.140.10">
    <property type="entry name" value="Butyryl-CoA Dehydrogenase, subunit A, domain 3"/>
    <property type="match status" value="1"/>
</dbReference>
<dbReference type="PANTHER" id="PTHR30633">
    <property type="entry name" value="CYTOCHROME C-552 RESPIRATORY NITRITE REDUCTASE"/>
    <property type="match status" value="1"/>
</dbReference>
<evidence type="ECO:0000256" key="8">
    <source>
        <dbReference type="ARBA" id="ARBA00023002"/>
    </source>
</evidence>
<dbReference type="OrthoDB" id="9780421at2"/>
<name>A0A1L8CYK7_9THEO</name>
<dbReference type="AlphaFoldDB" id="A0A1L8CYK7"/>
<keyword evidence="13" id="KW-1185">Reference proteome</keyword>
<keyword evidence="4" id="KW-0349">Heme</keyword>
<keyword evidence="7" id="KW-0106">Calcium</keyword>
<evidence type="ECO:0000256" key="3">
    <source>
        <dbReference type="ARBA" id="ARBA00011887"/>
    </source>
</evidence>
<evidence type="ECO:0000313" key="13">
    <source>
        <dbReference type="Proteomes" id="UP000187485"/>
    </source>
</evidence>
<sequence length="421" mass="49057">MTRKITFGIIIVALILLAGTFVAYFTAKNGVPYKTLTTGFKKDEIDPQMYGEKFPVEYKYYLKNKEMALAPSKYGGSVKRDHLKEFPYMKTLWAGFAFSKEYTEDRGHVYALEDVKETKRISEKTALACMTCKSSQVPVYMDKWGVDNFYKARFREKQNLFTIPIGCYDCHDAKTMKLRITRPALKDALKRIGRDPEKFTEKELRNYICAQCHVTYYIDRETNRVIFPWDGGVDPEDMFRHYEKRNFYEWIHPLSGTKMLKSRHPEFEMFSGSVHSAVGLTCVDCHMPYVYEGGKKYTSHWWTSPLRTLEQSCRKCHREEEAKLKERVFYIQDRTYDLLNRAGKANEEAIRAINEAVYSPGSDKALIEKARKLHREAQWYWDYVSSENSMGFHNPEKALTTLGKSIDLALRAKATALQAKK</sequence>
<evidence type="ECO:0000313" key="12">
    <source>
        <dbReference type="EMBL" id="GAV23977.1"/>
    </source>
</evidence>
<evidence type="ECO:0000256" key="1">
    <source>
        <dbReference type="ARBA" id="ARBA00004196"/>
    </source>
</evidence>
<evidence type="ECO:0000256" key="9">
    <source>
        <dbReference type="ARBA" id="ARBA00023004"/>
    </source>
</evidence>
<dbReference type="EMBL" id="BDJK01000066">
    <property type="protein sequence ID" value="GAV23977.1"/>
    <property type="molecule type" value="Genomic_DNA"/>
</dbReference>
<gene>
    <name evidence="12" type="ORF">cpu_24870</name>
</gene>
<dbReference type="SUPFAM" id="SSF48695">
    <property type="entry name" value="Multiheme cytochromes"/>
    <property type="match status" value="1"/>
</dbReference>
<comment type="caution">
    <text evidence="12">The sequence shown here is derived from an EMBL/GenBank/DDBJ whole genome shotgun (WGS) entry which is preliminary data.</text>
</comment>
<accession>A0A1L8CYK7</accession>
<comment type="similarity">
    <text evidence="2">Belongs to the cytochrome c-552 family.</text>
</comment>
<dbReference type="InterPro" id="IPR036280">
    <property type="entry name" value="Multihaem_cyt_sf"/>
</dbReference>
<dbReference type="CDD" id="cd00548">
    <property type="entry name" value="NrfA-like"/>
    <property type="match status" value="1"/>
</dbReference>
<dbReference type="Gene3D" id="1.10.1130.10">
    <property type="entry name" value="Flavocytochrome C3, Chain A"/>
    <property type="match status" value="1"/>
</dbReference>
<keyword evidence="9" id="KW-0408">Iron</keyword>
<comment type="subcellular location">
    <subcellularLocation>
        <location evidence="1">Cell envelope</location>
    </subcellularLocation>
</comment>